<dbReference type="Proteomes" id="UP001528672">
    <property type="component" value="Unassembled WGS sequence"/>
</dbReference>
<gene>
    <name evidence="1" type="ORF">PSQ39_21460</name>
</gene>
<sequence>MRFAIIEHGQVANVAEAEEALAPNWVKTDTAGPGWLYDEATGALSAPLPAAPAIPQAVSMRQAKRALLAAGLLDAADLAIVSIPDDTARRAAQIDWTTSTEVRRDWPLVAAIAQALSLTDEQIDALFVSASQL</sequence>
<evidence type="ECO:0000313" key="2">
    <source>
        <dbReference type="Proteomes" id="UP001528672"/>
    </source>
</evidence>
<accession>A0ABT5MMY5</accession>
<organism evidence="1 2">
    <name type="scientific">Curvibacter microcysteis</name>
    <dbReference type="NCBI Taxonomy" id="3026419"/>
    <lineage>
        <taxon>Bacteria</taxon>
        <taxon>Pseudomonadati</taxon>
        <taxon>Pseudomonadota</taxon>
        <taxon>Betaproteobacteria</taxon>
        <taxon>Burkholderiales</taxon>
        <taxon>Comamonadaceae</taxon>
        <taxon>Curvibacter</taxon>
    </lineage>
</organism>
<reference evidence="1 2" key="1">
    <citation type="submission" date="2023-02" db="EMBL/GenBank/DDBJ databases">
        <title>Bacterial whole genome sequence for Curvibacter sp. HBC28.</title>
        <authorList>
            <person name="Le V."/>
            <person name="Ko S.-R."/>
            <person name="Ahn C.-Y."/>
            <person name="Oh H.-M."/>
        </authorList>
    </citation>
    <scope>NUCLEOTIDE SEQUENCE [LARGE SCALE GENOMIC DNA]</scope>
    <source>
        <strain evidence="1 2">HBC28</strain>
    </source>
</reference>
<protein>
    <recommendedName>
        <fullName evidence="3">XRE family transcriptional regulator</fullName>
    </recommendedName>
</protein>
<evidence type="ECO:0000313" key="1">
    <source>
        <dbReference type="EMBL" id="MDD0817217.1"/>
    </source>
</evidence>
<proteinExistence type="predicted"/>
<name>A0ABT5MMY5_9BURK</name>
<comment type="caution">
    <text evidence="1">The sequence shown here is derived from an EMBL/GenBank/DDBJ whole genome shotgun (WGS) entry which is preliminary data.</text>
</comment>
<dbReference type="RefSeq" id="WP_273929686.1">
    <property type="nucleotide sequence ID" value="NZ_JAQSIO010000016.1"/>
</dbReference>
<dbReference type="EMBL" id="JAQSIO010000016">
    <property type="protein sequence ID" value="MDD0817217.1"/>
    <property type="molecule type" value="Genomic_DNA"/>
</dbReference>
<keyword evidence="2" id="KW-1185">Reference proteome</keyword>
<evidence type="ECO:0008006" key="3">
    <source>
        <dbReference type="Google" id="ProtNLM"/>
    </source>
</evidence>